<dbReference type="PANTHER" id="PTHR46866:SF1">
    <property type="entry name" value="GH12955P"/>
    <property type="match status" value="1"/>
</dbReference>
<dbReference type="SUPFAM" id="SSF81837">
    <property type="entry name" value="BEACH domain"/>
    <property type="match status" value="1"/>
</dbReference>
<evidence type="ECO:0000256" key="3">
    <source>
        <dbReference type="SAM" id="MobiDB-lite"/>
    </source>
</evidence>
<dbReference type="InterPro" id="IPR036322">
    <property type="entry name" value="WD40_repeat_dom_sf"/>
</dbReference>
<dbReference type="InterPro" id="IPR000409">
    <property type="entry name" value="BEACH_dom"/>
</dbReference>
<dbReference type="SUPFAM" id="SSF56112">
    <property type="entry name" value="Protein kinase-like (PK-like)"/>
    <property type="match status" value="1"/>
</dbReference>
<feature type="compositionally biased region" description="Low complexity" evidence="3">
    <location>
        <begin position="594"/>
        <end position="605"/>
    </location>
</feature>
<accession>A0AAD5HAN1</accession>
<dbReference type="CDD" id="cd06071">
    <property type="entry name" value="Beach"/>
    <property type="match status" value="1"/>
</dbReference>
<reference evidence="5" key="2">
    <citation type="journal article" date="2022" name="Proc. Natl. Acad. Sci. U.S.A.">
        <title>Diploid-dominant life cycles characterize the early evolution of Fungi.</title>
        <authorList>
            <person name="Amses K.R."/>
            <person name="Simmons D.R."/>
            <person name="Longcore J.E."/>
            <person name="Mondo S.J."/>
            <person name="Seto K."/>
            <person name="Jeronimo G.H."/>
            <person name="Bonds A.E."/>
            <person name="Quandt C.A."/>
            <person name="Davis W.J."/>
            <person name="Chang Y."/>
            <person name="Federici B.A."/>
            <person name="Kuo A."/>
            <person name="LaButti K."/>
            <person name="Pangilinan J."/>
            <person name="Andreopoulos W."/>
            <person name="Tritt A."/>
            <person name="Riley R."/>
            <person name="Hundley H."/>
            <person name="Johnson J."/>
            <person name="Lipzen A."/>
            <person name="Barry K."/>
            <person name="Lang B.F."/>
            <person name="Cuomo C.A."/>
            <person name="Buchler N.E."/>
            <person name="Grigoriev I.V."/>
            <person name="Spatafora J.W."/>
            <person name="Stajich J.E."/>
            <person name="James T.Y."/>
        </authorList>
    </citation>
    <scope>NUCLEOTIDE SEQUENCE</scope>
    <source>
        <strain evidence="5">AG</strain>
    </source>
</reference>
<keyword evidence="6" id="KW-1185">Reference proteome</keyword>
<evidence type="ECO:0000313" key="6">
    <source>
        <dbReference type="Proteomes" id="UP001206595"/>
    </source>
</evidence>
<dbReference type="PROSITE" id="PS50197">
    <property type="entry name" value="BEACH"/>
    <property type="match status" value="1"/>
</dbReference>
<dbReference type="Proteomes" id="UP001206595">
    <property type="component" value="Unassembled WGS sequence"/>
</dbReference>
<organism evidence="5 6">
    <name type="scientific">Umbelopsis ramanniana AG</name>
    <dbReference type="NCBI Taxonomy" id="1314678"/>
    <lineage>
        <taxon>Eukaryota</taxon>
        <taxon>Fungi</taxon>
        <taxon>Fungi incertae sedis</taxon>
        <taxon>Mucoromycota</taxon>
        <taxon>Mucoromycotina</taxon>
        <taxon>Umbelopsidomycetes</taxon>
        <taxon>Umbelopsidales</taxon>
        <taxon>Umbelopsidaceae</taxon>
        <taxon>Umbelopsis</taxon>
    </lineage>
</organism>
<dbReference type="EMBL" id="MU620943">
    <property type="protein sequence ID" value="KAI8577260.1"/>
    <property type="molecule type" value="Genomic_DNA"/>
</dbReference>
<dbReference type="Gene3D" id="1.10.1540.10">
    <property type="entry name" value="BEACH domain"/>
    <property type="match status" value="1"/>
</dbReference>
<dbReference type="SUPFAM" id="SSF48371">
    <property type="entry name" value="ARM repeat"/>
    <property type="match status" value="1"/>
</dbReference>
<dbReference type="SUPFAM" id="SSF50978">
    <property type="entry name" value="WD40 repeat-like"/>
    <property type="match status" value="1"/>
</dbReference>
<keyword evidence="1 2" id="KW-0853">WD repeat</keyword>
<name>A0AAD5HAN1_UMBRA</name>
<comment type="caution">
    <text evidence="5">The sequence shown here is derived from an EMBL/GenBank/DDBJ whole genome shotgun (WGS) entry which is preliminary data.</text>
</comment>
<dbReference type="Pfam" id="PF02138">
    <property type="entry name" value="Beach"/>
    <property type="match status" value="1"/>
</dbReference>
<feature type="region of interest" description="Disordered" evidence="3">
    <location>
        <begin position="583"/>
        <end position="682"/>
    </location>
</feature>
<dbReference type="Pfam" id="PF00400">
    <property type="entry name" value="WD40"/>
    <property type="match status" value="2"/>
</dbReference>
<dbReference type="SMART" id="SM01026">
    <property type="entry name" value="Beach"/>
    <property type="match status" value="1"/>
</dbReference>
<dbReference type="Gene3D" id="2.130.10.10">
    <property type="entry name" value="YVTN repeat-like/Quinoprotein amine dehydrogenase"/>
    <property type="match status" value="2"/>
</dbReference>
<evidence type="ECO:0000259" key="4">
    <source>
        <dbReference type="PROSITE" id="PS50197"/>
    </source>
</evidence>
<dbReference type="PANTHER" id="PTHR46866">
    <property type="entry name" value="GH12955P"/>
    <property type="match status" value="1"/>
</dbReference>
<dbReference type="SMART" id="SM00320">
    <property type="entry name" value="WD40"/>
    <property type="match status" value="6"/>
</dbReference>
<feature type="repeat" description="WD" evidence="2">
    <location>
        <begin position="1439"/>
        <end position="1473"/>
    </location>
</feature>
<sequence length="1744" mass="194567">MGNSFSSSDLKALIQSDLGVDIAFSLFPVGRSRGSSACCVVDTEWLERIKSAKLSNGQQISVRKPSYLSSRISPADKKHAITVNTANIYISVLKKDPDAGNSTQLYIPVDPTLKADDTSHGPLLSDHISNLLNDPKREDEISLLRDNFQDFTPLEASEENLSYAERLASLVNTIHHSVCPKSRRYRISSSTEAELDLQLVSDMSDPTHQGGTEEHLPSNAAYSSVPGKAQLDRYHQSISNLAEVFAIVESDIAYYFIASYKGTTLQDLIMYNPGILSSNMKKSFVVYQLLRAVAGLHSRGFVHGALRASNIFIDENLWLQLAGLEFSVNPNNLDIDIMKSSVPKSIQEESLVMRWVRGDISNFTYLMALNHLAGRREGDPNFHPVLPWVTDFSGETPEDGWRDFTRTKFRLNKGDEQLNFTFDGPVPHHVTDILSDITYYVYLARRTPIPVLCQFVRSKYESNEYPPSIQRLYQWTPDECIPEFYSDPTIFKSIHPDMPDLQTPKWGPTPEEFIRKHAECLESEYVSNRLHTWIDLTFGCNLTGEGAIEAKNVALPLLAGQDSFMKHGIIQLFKDKHPQRGCNWHASLQSSNISPQPSKPVSVQSAADLAKPSEVTPPIAPVAKVSNPPPNSIGSSAKHLLRDTPSPGSQFSRNRAASVNSTTSTDTHHTNRSTNADVPLAPLSLNTDPIQLPANMGEDIFTEQLVHFEETHKFGVKYLAMNEVELVKNPYLPDPGVRYKIDAYNDDPIRNHPFAIAAADDMRNLGTIIQGIYTAGSAKIVDLDGDFMETTISGLFETGGGYMAYDIAPSGKISIPPVVSQVITSLTQNDWYKRPSAKAVLYTSFPMMTIYHPNATLPFQQYIYEMYEYLAGFHLSEWSRRLYLADKWVDWICDLDDEVFDLILPTFIQLMGHQETRLGVLSLFPKIAQKLGPEKTKRHLLKPIVSILETTRPKIPAPLLEYDTLKEFIRRLGVLTFLQQLLPCYLESVSVADDAPRNTKSDYDSDGYSAPPDLVAVVNKSLESSNDAAGKALVHICSLIGPVLTSKHVMRQLFKIIFRDYRPQSSLQNAVITICGNFGESFSAIQFAYLASIIDTYRKNTNKRNSRIICSILTLLEQLTPNLSNERLLTELKSGFISTLYQLIEPISPIQNVSNSSKTELRLKLTISMRTIDFLLNVTNHITRADWEDIIGPLLQQYFSNFTPDSVKHEEEPSKSLEAQQNYQMVYAYSHFCLFVGQETMRRVISTSASLESMMYDHFSSNESTPLPTTPFSPGGRILPNRKEDVPSPSVEDEPQGFLAWVKRGNRRSTQGKDRFADIEYFSLGSSLSVDFTKLYNYSTKDLFSFTTSTFKGSRFSPTSHGTITDPQSSKQGSTVYVPSDKEKLLSKTSVVNSVLPWKTKWKPVPEDIKNWNRFLLTNSEEMSKSMQFSFNDLKLRGFAGHTSAVRTFGINESASIFGSGSRDRTVKLWSLDVCSGIENWRVDPFSECLISYNGHRRTTISDVHFLTGGGSSGISDVVASCDGQVHLWEPETAKTIHQFNTGKANMVSVSPIFRSRCLIGGNSDGTIMVLDAKMHTLLHTWKSSSGNSGTLKVIAVNTAETLIAVGFSSGVISLLESRTGSLVASWKGGDSDVTSMKFYTNELLVSCAPADHTVCFWNVSRLSLVKTVPVQSDFISLDLFKDEIIAINNNNSVSFIPLNEDFQPYTSKFKTSIVKSQITSFGVVPVNQLLLFGCGEGEIYLYA</sequence>
<reference evidence="5" key="1">
    <citation type="submission" date="2021-06" db="EMBL/GenBank/DDBJ databases">
        <authorList>
            <consortium name="DOE Joint Genome Institute"/>
            <person name="Mondo S.J."/>
            <person name="Amses K.R."/>
            <person name="Simmons D.R."/>
            <person name="Longcore J.E."/>
            <person name="Seto K."/>
            <person name="Alves G.H."/>
            <person name="Bonds A.E."/>
            <person name="Quandt C.A."/>
            <person name="Davis W.J."/>
            <person name="Chang Y."/>
            <person name="Letcher P.M."/>
            <person name="Powell M.J."/>
            <person name="Kuo A."/>
            <person name="Labutti K."/>
            <person name="Pangilinan J."/>
            <person name="Andreopoulos W."/>
            <person name="Tritt A."/>
            <person name="Riley R."/>
            <person name="Hundley H."/>
            <person name="Johnson J."/>
            <person name="Lipzen A."/>
            <person name="Barry K."/>
            <person name="Berbee M.L."/>
            <person name="Buchler N.E."/>
            <person name="Grigoriev I.V."/>
            <person name="Spatafora J.W."/>
            <person name="Stajich J.E."/>
            <person name="James T.Y."/>
        </authorList>
    </citation>
    <scope>NUCLEOTIDE SEQUENCE</scope>
    <source>
        <strain evidence="5">AG</strain>
    </source>
</reference>
<feature type="compositionally biased region" description="Polar residues" evidence="3">
    <location>
        <begin position="646"/>
        <end position="659"/>
    </location>
</feature>
<proteinExistence type="predicted"/>
<feature type="domain" description="BEACH" evidence="4">
    <location>
        <begin position="340"/>
        <end position="599"/>
    </location>
</feature>
<gene>
    <name evidence="5" type="ORF">K450DRAFT_252996</name>
</gene>
<evidence type="ECO:0000256" key="2">
    <source>
        <dbReference type="PROSITE-ProRule" id="PRU00221"/>
    </source>
</evidence>
<dbReference type="InterPro" id="IPR001680">
    <property type="entry name" value="WD40_rpt"/>
</dbReference>
<dbReference type="RefSeq" id="XP_051442264.1">
    <property type="nucleotide sequence ID" value="XM_051590965.1"/>
</dbReference>
<dbReference type="GeneID" id="75916308"/>
<dbReference type="PROSITE" id="PS50082">
    <property type="entry name" value="WD_REPEATS_2"/>
    <property type="match status" value="1"/>
</dbReference>
<dbReference type="InterPro" id="IPR016024">
    <property type="entry name" value="ARM-type_fold"/>
</dbReference>
<dbReference type="Gene3D" id="1.10.510.10">
    <property type="entry name" value="Transferase(Phosphotransferase) domain 1"/>
    <property type="match status" value="1"/>
</dbReference>
<dbReference type="InterPro" id="IPR011989">
    <property type="entry name" value="ARM-like"/>
</dbReference>
<feature type="region of interest" description="Disordered" evidence="3">
    <location>
        <begin position="202"/>
        <end position="222"/>
    </location>
</feature>
<protein>
    <recommendedName>
        <fullName evidence="4">BEACH domain-containing protein</fullName>
    </recommendedName>
</protein>
<dbReference type="InterPro" id="IPR011009">
    <property type="entry name" value="Kinase-like_dom_sf"/>
</dbReference>
<evidence type="ECO:0000256" key="1">
    <source>
        <dbReference type="ARBA" id="ARBA00022574"/>
    </source>
</evidence>
<dbReference type="InterPro" id="IPR036372">
    <property type="entry name" value="BEACH_dom_sf"/>
</dbReference>
<evidence type="ECO:0000313" key="5">
    <source>
        <dbReference type="EMBL" id="KAI8577260.1"/>
    </source>
</evidence>
<dbReference type="InterPro" id="IPR015943">
    <property type="entry name" value="WD40/YVTN_repeat-like_dom_sf"/>
</dbReference>
<dbReference type="PROSITE" id="PS50294">
    <property type="entry name" value="WD_REPEATS_REGION"/>
    <property type="match status" value="1"/>
</dbReference>
<dbReference type="Gene3D" id="1.25.10.10">
    <property type="entry name" value="Leucine-rich Repeat Variant"/>
    <property type="match status" value="1"/>
</dbReference>